<name>A0A2J6R5T1_HYAVF</name>
<feature type="signal peptide" evidence="1">
    <location>
        <begin position="1"/>
        <end position="17"/>
    </location>
</feature>
<dbReference type="AlphaFoldDB" id="A0A2J6R5T1"/>
<accession>A0A2J6R5T1</accession>
<keyword evidence="1" id="KW-0732">Signal</keyword>
<evidence type="ECO:0000313" key="3">
    <source>
        <dbReference type="Proteomes" id="UP000235786"/>
    </source>
</evidence>
<dbReference type="EMBL" id="KZ613955">
    <property type="protein sequence ID" value="PMD33845.1"/>
    <property type="molecule type" value="Genomic_DNA"/>
</dbReference>
<feature type="chain" id="PRO_5014339691" evidence="1">
    <location>
        <begin position="18"/>
        <end position="249"/>
    </location>
</feature>
<evidence type="ECO:0000313" key="2">
    <source>
        <dbReference type="EMBL" id="PMD33845.1"/>
    </source>
</evidence>
<protein>
    <submittedName>
        <fullName evidence="2">Uncharacterized protein</fullName>
    </submittedName>
</protein>
<organism evidence="2 3">
    <name type="scientific">Hyaloscypha variabilis (strain UAMH 11265 / GT02V1 / F)</name>
    <name type="common">Meliniomyces variabilis</name>
    <dbReference type="NCBI Taxonomy" id="1149755"/>
    <lineage>
        <taxon>Eukaryota</taxon>
        <taxon>Fungi</taxon>
        <taxon>Dikarya</taxon>
        <taxon>Ascomycota</taxon>
        <taxon>Pezizomycotina</taxon>
        <taxon>Leotiomycetes</taxon>
        <taxon>Helotiales</taxon>
        <taxon>Hyaloscyphaceae</taxon>
        <taxon>Hyaloscypha</taxon>
        <taxon>Hyaloscypha variabilis</taxon>
    </lineage>
</organism>
<reference evidence="2 3" key="1">
    <citation type="submission" date="2016-04" db="EMBL/GenBank/DDBJ databases">
        <title>A degradative enzymes factory behind the ericoid mycorrhizal symbiosis.</title>
        <authorList>
            <consortium name="DOE Joint Genome Institute"/>
            <person name="Martino E."/>
            <person name="Morin E."/>
            <person name="Grelet G."/>
            <person name="Kuo A."/>
            <person name="Kohler A."/>
            <person name="Daghino S."/>
            <person name="Barry K."/>
            <person name="Choi C."/>
            <person name="Cichocki N."/>
            <person name="Clum A."/>
            <person name="Copeland A."/>
            <person name="Hainaut M."/>
            <person name="Haridas S."/>
            <person name="Labutti K."/>
            <person name="Lindquist E."/>
            <person name="Lipzen A."/>
            <person name="Khouja H.-R."/>
            <person name="Murat C."/>
            <person name="Ohm R."/>
            <person name="Olson A."/>
            <person name="Spatafora J."/>
            <person name="Veneault-Fourrey C."/>
            <person name="Henrissat B."/>
            <person name="Grigoriev I."/>
            <person name="Martin F."/>
            <person name="Perotto S."/>
        </authorList>
    </citation>
    <scope>NUCLEOTIDE SEQUENCE [LARGE SCALE GENOMIC DNA]</scope>
    <source>
        <strain evidence="2 3">F</strain>
    </source>
</reference>
<proteinExistence type="predicted"/>
<dbReference type="OrthoDB" id="3354680at2759"/>
<keyword evidence="3" id="KW-1185">Reference proteome</keyword>
<sequence length="249" mass="28202">MPHRLLLLTTLALPAAGALLLQAYLHNAPLSAKKTSTISILPTLSPTALISPSHKTINPRSLTHNSATDSRYIILSHSEIRNLTDEQILSRFLRGFYNGWVFWLERGVIEAFRAVGRTMVRVGFTGLETNGREILRPRDIGKERLPEKGTVLLGGNFVVLGKDVRAEEKGPSFVEIGFGDDRKGFAGFHRFEVERLREKEGEEGMRLWYSSISCHPREDRLPLPGWLYIFHNFYAQCLFRDGVREVLSN</sequence>
<dbReference type="Proteomes" id="UP000235786">
    <property type="component" value="Unassembled WGS sequence"/>
</dbReference>
<evidence type="ECO:0000256" key="1">
    <source>
        <dbReference type="SAM" id="SignalP"/>
    </source>
</evidence>
<gene>
    <name evidence="2" type="ORF">L207DRAFT_589399</name>
</gene>